<evidence type="ECO:0000256" key="3">
    <source>
        <dbReference type="ARBA" id="ARBA00023163"/>
    </source>
</evidence>
<comment type="caution">
    <text evidence="5">The sequence shown here is derived from an EMBL/GenBank/DDBJ whole genome shotgun (WGS) entry which is preliminary data.</text>
</comment>
<dbReference type="Gene3D" id="1.10.260.40">
    <property type="entry name" value="lambda repressor-like DNA-binding domains"/>
    <property type="match status" value="1"/>
</dbReference>
<evidence type="ECO:0000313" key="5">
    <source>
        <dbReference type="EMBL" id="RIJ48603.1"/>
    </source>
</evidence>
<name>A0A399T404_9BACT</name>
<dbReference type="PANTHER" id="PTHR30146:SF109">
    <property type="entry name" value="HTH-TYPE TRANSCRIPTIONAL REGULATOR GALS"/>
    <property type="match status" value="1"/>
</dbReference>
<dbReference type="InterPro" id="IPR001761">
    <property type="entry name" value="Peripla_BP/Lac1_sug-bd_dom"/>
</dbReference>
<dbReference type="OrthoDB" id="9803256at2"/>
<organism evidence="5 6">
    <name type="scientific">Maribellus luteus</name>
    <dbReference type="NCBI Taxonomy" id="2305463"/>
    <lineage>
        <taxon>Bacteria</taxon>
        <taxon>Pseudomonadati</taxon>
        <taxon>Bacteroidota</taxon>
        <taxon>Bacteroidia</taxon>
        <taxon>Marinilabiliales</taxon>
        <taxon>Prolixibacteraceae</taxon>
        <taxon>Maribellus</taxon>
    </lineage>
</organism>
<proteinExistence type="predicted"/>
<dbReference type="GO" id="GO:0003700">
    <property type="term" value="F:DNA-binding transcription factor activity"/>
    <property type="evidence" value="ECO:0007669"/>
    <property type="project" value="TreeGrafter"/>
</dbReference>
<dbReference type="RefSeq" id="WP_119437523.1">
    <property type="nucleotide sequence ID" value="NZ_QWGR01000004.1"/>
</dbReference>
<dbReference type="InterPro" id="IPR000843">
    <property type="entry name" value="HTH_LacI"/>
</dbReference>
<dbReference type="PANTHER" id="PTHR30146">
    <property type="entry name" value="LACI-RELATED TRANSCRIPTIONAL REPRESSOR"/>
    <property type="match status" value="1"/>
</dbReference>
<dbReference type="Gene3D" id="3.40.50.2300">
    <property type="match status" value="2"/>
</dbReference>
<reference evidence="5 6" key="1">
    <citation type="submission" date="2018-08" db="EMBL/GenBank/DDBJ databases">
        <title>Pallidiluteibacterium maritimus gen. nov., sp. nov., isolated from coastal sediment.</title>
        <authorList>
            <person name="Zhou L.Y."/>
        </authorList>
    </citation>
    <scope>NUCLEOTIDE SEQUENCE [LARGE SCALE GENOMIC DNA]</scope>
    <source>
        <strain evidence="5 6">XSD2</strain>
    </source>
</reference>
<dbReference type="SMART" id="SM00354">
    <property type="entry name" value="HTH_LACI"/>
    <property type="match status" value="1"/>
</dbReference>
<evidence type="ECO:0000256" key="1">
    <source>
        <dbReference type="ARBA" id="ARBA00023015"/>
    </source>
</evidence>
<dbReference type="SUPFAM" id="SSF53822">
    <property type="entry name" value="Periplasmic binding protein-like I"/>
    <property type="match status" value="1"/>
</dbReference>
<gene>
    <name evidence="5" type="ORF">D1614_08685</name>
</gene>
<dbReference type="GO" id="GO:0000976">
    <property type="term" value="F:transcription cis-regulatory region binding"/>
    <property type="evidence" value="ECO:0007669"/>
    <property type="project" value="TreeGrafter"/>
</dbReference>
<dbReference type="AlphaFoldDB" id="A0A399T404"/>
<dbReference type="SUPFAM" id="SSF47413">
    <property type="entry name" value="lambda repressor-like DNA-binding domains"/>
    <property type="match status" value="1"/>
</dbReference>
<dbReference type="Proteomes" id="UP000265926">
    <property type="component" value="Unassembled WGS sequence"/>
</dbReference>
<protein>
    <submittedName>
        <fullName evidence="5">LacI family transcriptional regulator</fullName>
    </submittedName>
</protein>
<dbReference type="EMBL" id="QWGR01000004">
    <property type="protein sequence ID" value="RIJ48603.1"/>
    <property type="molecule type" value="Genomic_DNA"/>
</dbReference>
<dbReference type="PROSITE" id="PS50932">
    <property type="entry name" value="HTH_LACI_2"/>
    <property type="match status" value="1"/>
</dbReference>
<dbReference type="Pfam" id="PF00356">
    <property type="entry name" value="LacI"/>
    <property type="match status" value="1"/>
</dbReference>
<accession>A0A399T404</accession>
<keyword evidence="2" id="KW-0238">DNA-binding</keyword>
<dbReference type="CDD" id="cd06267">
    <property type="entry name" value="PBP1_LacI_sugar_binding-like"/>
    <property type="match status" value="1"/>
</dbReference>
<dbReference type="Pfam" id="PF00532">
    <property type="entry name" value="Peripla_BP_1"/>
    <property type="match status" value="1"/>
</dbReference>
<evidence type="ECO:0000256" key="2">
    <source>
        <dbReference type="ARBA" id="ARBA00023125"/>
    </source>
</evidence>
<evidence type="ECO:0000313" key="6">
    <source>
        <dbReference type="Proteomes" id="UP000265926"/>
    </source>
</evidence>
<keyword evidence="1" id="KW-0805">Transcription regulation</keyword>
<dbReference type="InterPro" id="IPR028082">
    <property type="entry name" value="Peripla_BP_I"/>
</dbReference>
<dbReference type="InterPro" id="IPR010982">
    <property type="entry name" value="Lambda_DNA-bd_dom_sf"/>
</dbReference>
<keyword evidence="6" id="KW-1185">Reference proteome</keyword>
<sequence>MKSGLVTIKDIARELNISASTVSRALKNHPDISEETKRAVNELAQKLNYQPNAVALSLKQRRSHTIGVIIPEIVHYFFSSVISGIEDVAYDAGFNVIICQSNERYEREVANARTLLASRVDGVLVSVSKHTEDFQHLHNLQDNNIPLVFYDRIVPGLEADQVIIDDLDASYRATRHLIETGRKRIVHFAGPQKLLIGRQRKDGYVKALEEAGLEVDPSLIIEADSFEKARLAVMRLLNEKKKFDGVFATNDLTAIGAMQTIQKRGFKIPDEIAVVGFSDGRFSGITDPTLTSVDQHGYEMGTVATEMLLRRITSENSDYPYETRVLNADLIVRGSSVFL</sequence>
<feature type="domain" description="HTH lacI-type" evidence="4">
    <location>
        <begin position="6"/>
        <end position="60"/>
    </location>
</feature>
<evidence type="ECO:0000259" key="4">
    <source>
        <dbReference type="PROSITE" id="PS50932"/>
    </source>
</evidence>
<keyword evidence="3" id="KW-0804">Transcription</keyword>
<dbReference type="CDD" id="cd01392">
    <property type="entry name" value="HTH_LacI"/>
    <property type="match status" value="1"/>
</dbReference>